<feature type="region of interest" description="Disordered" evidence="5">
    <location>
        <begin position="1020"/>
        <end position="1071"/>
    </location>
</feature>
<dbReference type="SUPFAM" id="SSF57701">
    <property type="entry name" value="Zn2/Cys6 DNA-binding domain"/>
    <property type="match status" value="1"/>
</dbReference>
<evidence type="ECO:0000313" key="8">
    <source>
        <dbReference type="Proteomes" id="UP001362999"/>
    </source>
</evidence>
<dbReference type="CDD" id="cd12148">
    <property type="entry name" value="fungal_TF_MHR"/>
    <property type="match status" value="1"/>
</dbReference>
<evidence type="ECO:0000256" key="3">
    <source>
        <dbReference type="ARBA" id="ARBA00022723"/>
    </source>
</evidence>
<dbReference type="PANTHER" id="PTHR46910:SF38">
    <property type="entry name" value="ZN(2)-C6 FUNGAL-TYPE DOMAIN-CONTAINING PROTEIN"/>
    <property type="match status" value="1"/>
</dbReference>
<dbReference type="Pfam" id="PF04082">
    <property type="entry name" value="Fungal_trans"/>
    <property type="match status" value="1"/>
</dbReference>
<accession>A0AAV9ZTK4</accession>
<feature type="domain" description="Zn(2)-C6 fungal-type" evidence="6">
    <location>
        <begin position="23"/>
        <end position="56"/>
    </location>
</feature>
<keyword evidence="8" id="KW-1185">Reference proteome</keyword>
<feature type="compositionally biased region" description="Polar residues" evidence="5">
    <location>
        <begin position="828"/>
        <end position="845"/>
    </location>
</feature>
<evidence type="ECO:0000313" key="7">
    <source>
        <dbReference type="EMBL" id="KAK6992263.1"/>
    </source>
</evidence>
<dbReference type="PROSITE" id="PS00463">
    <property type="entry name" value="ZN2_CY6_FUNGAL_1"/>
    <property type="match status" value="1"/>
</dbReference>
<feature type="region of interest" description="Disordered" evidence="5">
    <location>
        <begin position="155"/>
        <end position="185"/>
    </location>
</feature>
<dbReference type="GO" id="GO:0006351">
    <property type="term" value="P:DNA-templated transcription"/>
    <property type="evidence" value="ECO:0007669"/>
    <property type="project" value="InterPro"/>
</dbReference>
<dbReference type="SMART" id="SM00066">
    <property type="entry name" value="GAL4"/>
    <property type="match status" value="1"/>
</dbReference>
<organism evidence="7 8">
    <name type="scientific">Favolaschia claudopus</name>
    <dbReference type="NCBI Taxonomy" id="2862362"/>
    <lineage>
        <taxon>Eukaryota</taxon>
        <taxon>Fungi</taxon>
        <taxon>Dikarya</taxon>
        <taxon>Basidiomycota</taxon>
        <taxon>Agaricomycotina</taxon>
        <taxon>Agaricomycetes</taxon>
        <taxon>Agaricomycetidae</taxon>
        <taxon>Agaricales</taxon>
        <taxon>Marasmiineae</taxon>
        <taxon>Mycenaceae</taxon>
        <taxon>Favolaschia</taxon>
    </lineage>
</organism>
<evidence type="ECO:0000259" key="6">
    <source>
        <dbReference type="PROSITE" id="PS50048"/>
    </source>
</evidence>
<reference evidence="7 8" key="1">
    <citation type="journal article" date="2024" name="J Genomics">
        <title>Draft genome sequencing and assembly of Favolaschia claudopus CIRM-BRFM 2984 isolated from oak limbs.</title>
        <authorList>
            <person name="Navarro D."/>
            <person name="Drula E."/>
            <person name="Chaduli D."/>
            <person name="Cazenave R."/>
            <person name="Ahrendt S."/>
            <person name="Wang J."/>
            <person name="Lipzen A."/>
            <person name="Daum C."/>
            <person name="Barry K."/>
            <person name="Grigoriev I.V."/>
            <person name="Favel A."/>
            <person name="Rosso M.N."/>
            <person name="Martin F."/>
        </authorList>
    </citation>
    <scope>NUCLEOTIDE SEQUENCE [LARGE SCALE GENOMIC DNA]</scope>
    <source>
        <strain evidence="7 8">CIRM-BRFM 2984</strain>
    </source>
</reference>
<feature type="compositionally biased region" description="Polar residues" evidence="5">
    <location>
        <begin position="716"/>
        <end position="743"/>
    </location>
</feature>
<evidence type="ECO:0000256" key="2">
    <source>
        <dbReference type="ARBA" id="ARBA00019824"/>
    </source>
</evidence>
<dbReference type="Pfam" id="PF00172">
    <property type="entry name" value="Zn_clus"/>
    <property type="match status" value="1"/>
</dbReference>
<keyword evidence="4" id="KW-0539">Nucleus</keyword>
<proteinExistence type="predicted"/>
<feature type="region of interest" description="Disordered" evidence="5">
    <location>
        <begin position="641"/>
        <end position="849"/>
    </location>
</feature>
<feature type="compositionally biased region" description="Pro residues" evidence="5">
    <location>
        <begin position="173"/>
        <end position="185"/>
    </location>
</feature>
<dbReference type="CDD" id="cd00067">
    <property type="entry name" value="GAL4"/>
    <property type="match status" value="1"/>
</dbReference>
<name>A0AAV9ZTK4_9AGAR</name>
<evidence type="ECO:0000256" key="1">
    <source>
        <dbReference type="ARBA" id="ARBA00018706"/>
    </source>
</evidence>
<dbReference type="GO" id="GO:0000981">
    <property type="term" value="F:DNA-binding transcription factor activity, RNA polymerase II-specific"/>
    <property type="evidence" value="ECO:0007669"/>
    <property type="project" value="InterPro"/>
</dbReference>
<feature type="compositionally biased region" description="Pro residues" evidence="5">
    <location>
        <begin position="806"/>
        <end position="815"/>
    </location>
</feature>
<sequence length="1728" mass="190148">MSSNDEQDAGGHSKKRRIQRNRACDVCRKKKIRCDGPDISGPKCSNCNGYNLECTYVETSKKRGPSKGYIDSMAARVQKLEQLLQTLLPAADLEKALSGSAIPSLSSPVEDDERAQFSLIENLQQLSLNTDSDPRFFGRSSGAMLLQTALNIKNEAEPPNTQRHEEFWASRPSPDPTRPPQYSFPPPDLQVQLVDLFFSHVNLLLPLLHYPTFARDVAAGLHLTNDGFAATYLLVCAIGSRFSSDPRVLLDGTDNPHSCGWRWFQQLQLMRDPLGPTACLYDLQFSALLVLFLHGTAWPQAGWTAVSVGIRMAQDVGAHRRKDPTLPWTAEDELWKRAFWVLVYLDRVLSKDLGRPCAIQDEDFDLDFPLDVDDEYWETPDPAQAFQQPKGKPSRISAFIAHLRLCQVCSFALRTVYAINKSKYLFGLSNGDDSEWERHIITELDSALDKWVNELPDHLRWNPKHENLEFFEQSASLYCSYYELQVLIHRAYLPSPSRSQPLTNLKDSSSNNLRVFRSLGICLNAARSLIHVADFHRQRLGEKPVPLSQVQPTSFLSFSSDVPSQVAVFTAGLVLLLNIWGALRGGPSLSADARQEMAEVHRCMQVLQICEARWKSAGRLWDLLYDLASIGELPLPTAANAKNKRERGAEEPKSVAAARRHSESIAGPSGSAPIREALRQSSANSSEYVAVGSGTAHPANRPIAGRRPLPTDVPAINTQFLPQPQHSSPSYYQKTPLSGTSLHSPDKFAMAMHGDDPPRFRPSAPGPETPLSGTLHHGRPLEIYIPPQPPLSSASPPPSARNAPLSTPPIQPPIFVPSMNPSEFPHATSHTPLSAPQPLIQNHPQHSLPDDSRIALSHPPSANRDWYRHDPTLVSDIHDSRRRSIHMQPPEPSVPVHHTPQRFTVPSSAGPSPFPMSETFYEQMTASFTSPPHRAAALYVRADDYPDSGRTLHRIPSNMSIHNGNASTPWRHGHVVYGTGGIRVRPDSFPPQAKKLISAKQRGGQEISMLSAIQVRKAAQAASAVPTPPPEPPALPSSPEQLPTPSRPSSKRKSSSQAPNSSRKRKKKREAELKKARYFEVDSDLLQDAENVIIVDTDDEEQSESDPPPAHITRAVTKVFGNRAWSPSAPMNDSSDEEDDIPVPTTPVAVNTTFRAVADQNVYSLEPEELSAFGLSGDAASLIGLSPGQTVGFFGAYMFTVLQGAVSIYGVRVAPNVRPHRVYAPRSSPIPIIEALNEKLPLSLGSAVAPRLKSAFEHYDTVVVLQPLDGGVEGLGRICRTFDTVFRRSRFQDADTNPVIRLPGVHLLTEPSRDVQPFILPSSWETAFNSLSPSDTGVYLVKGHKNSGKSTFARTLLNRLLCRYRRVAFLECDLGQSEFTPGGMVALNVIERPVFGPPFTHPTLPNFAHYLGATSPRSSPSHYLASIQSLLETYQLEVQSAADNNGDSHISNVIPLVVNTMGWTKGLGADLTRKIEDLVQPTDIFEVEAPLFETFSSSEQSFGVSPDTQARDFKIHRLQPIPSSILSTNYSASDHRSIALVTATTWNTALPMCAQPPYEVDWDLAFDRIVLVGAGAEDVVSSEITRVLNGGLVGLVAYEPGSLDANMASTSDEESGLPSVPYIQGAEAPSPSTSMCHGVALIRAVSPSSSHLHILTPLPAHLLAKCRVVVKGEMELPIWEMLDFRTDMERDVAGVEKGKVPYLQWGKGEGLGGERRRVRRNLMRKGQM</sequence>
<dbReference type="EMBL" id="JAWWNJ010000112">
    <property type="protein sequence ID" value="KAK6992263.1"/>
    <property type="molecule type" value="Genomic_DNA"/>
</dbReference>
<dbReference type="Pfam" id="PF16575">
    <property type="entry name" value="CLP1_P"/>
    <property type="match status" value="1"/>
</dbReference>
<dbReference type="PROSITE" id="PS50048">
    <property type="entry name" value="ZN2_CY6_FUNGAL_2"/>
    <property type="match status" value="1"/>
</dbReference>
<feature type="compositionally biased region" description="Pro residues" evidence="5">
    <location>
        <begin position="786"/>
        <end position="799"/>
    </location>
</feature>
<keyword evidence="3" id="KW-0479">Metal-binding</keyword>
<feature type="compositionally biased region" description="Pro residues" evidence="5">
    <location>
        <begin position="1026"/>
        <end position="1036"/>
    </location>
</feature>
<dbReference type="InterPro" id="IPR001138">
    <property type="entry name" value="Zn2Cys6_DnaBD"/>
</dbReference>
<dbReference type="InterPro" id="IPR027417">
    <property type="entry name" value="P-loop_NTPase"/>
</dbReference>
<dbReference type="Gene3D" id="3.40.50.300">
    <property type="entry name" value="P-loop containing nucleotide triphosphate hydrolases"/>
    <property type="match status" value="1"/>
</dbReference>
<dbReference type="GO" id="GO:0008270">
    <property type="term" value="F:zinc ion binding"/>
    <property type="evidence" value="ECO:0007669"/>
    <property type="project" value="InterPro"/>
</dbReference>
<feature type="region of interest" description="Disordered" evidence="5">
    <location>
        <begin position="1"/>
        <end position="21"/>
    </location>
</feature>
<dbReference type="InterPro" id="IPR032319">
    <property type="entry name" value="CLP1_P"/>
</dbReference>
<dbReference type="SMART" id="SM00906">
    <property type="entry name" value="Fungal_trans"/>
    <property type="match status" value="1"/>
</dbReference>
<protein>
    <recommendedName>
        <fullName evidence="2">Polynucleotide 5'-hydroxyl-kinase GRC3</fullName>
    </recommendedName>
    <alternativeName>
        <fullName evidence="1">Polynucleotide 5'-hydroxyl-kinase grc3</fullName>
    </alternativeName>
</protein>
<comment type="caution">
    <text evidence="7">The sequence shown here is derived from an EMBL/GenBank/DDBJ whole genome shotgun (WGS) entry which is preliminary data.</text>
</comment>
<dbReference type="Proteomes" id="UP001362999">
    <property type="component" value="Unassembled WGS sequence"/>
</dbReference>
<dbReference type="InterPro" id="IPR036864">
    <property type="entry name" value="Zn2-C6_fun-type_DNA-bd_sf"/>
</dbReference>
<gene>
    <name evidence="7" type="ORF">R3P38DRAFT_3408927</name>
</gene>
<dbReference type="PANTHER" id="PTHR46910">
    <property type="entry name" value="TRANSCRIPTION FACTOR PDR1"/>
    <property type="match status" value="1"/>
</dbReference>
<dbReference type="GO" id="GO:0003677">
    <property type="term" value="F:DNA binding"/>
    <property type="evidence" value="ECO:0007669"/>
    <property type="project" value="InterPro"/>
</dbReference>
<dbReference type="InterPro" id="IPR007219">
    <property type="entry name" value="XnlR_reg_dom"/>
</dbReference>
<evidence type="ECO:0000256" key="5">
    <source>
        <dbReference type="SAM" id="MobiDB-lite"/>
    </source>
</evidence>
<dbReference type="InterPro" id="IPR050987">
    <property type="entry name" value="AtrR-like"/>
</dbReference>
<dbReference type="Gene3D" id="4.10.240.10">
    <property type="entry name" value="Zn(2)-C6 fungal-type DNA-binding domain"/>
    <property type="match status" value="1"/>
</dbReference>
<evidence type="ECO:0000256" key="4">
    <source>
        <dbReference type="ARBA" id="ARBA00023242"/>
    </source>
</evidence>